<dbReference type="InterPro" id="IPR003709">
    <property type="entry name" value="VanY-like_core_dom"/>
</dbReference>
<dbReference type="GO" id="GO:0004180">
    <property type="term" value="F:carboxypeptidase activity"/>
    <property type="evidence" value="ECO:0007669"/>
    <property type="project" value="UniProtKB-KW"/>
</dbReference>
<dbReference type="Gene3D" id="3.30.1380.10">
    <property type="match status" value="1"/>
</dbReference>
<evidence type="ECO:0000259" key="2">
    <source>
        <dbReference type="Pfam" id="PF02557"/>
    </source>
</evidence>
<dbReference type="Pfam" id="PF02557">
    <property type="entry name" value="VanY"/>
    <property type="match status" value="1"/>
</dbReference>
<proteinExistence type="predicted"/>
<feature type="compositionally biased region" description="Basic and acidic residues" evidence="1">
    <location>
        <begin position="79"/>
        <end position="94"/>
    </location>
</feature>
<accession>A0ABV3Q6I2</accession>
<keyword evidence="3" id="KW-0645">Protease</keyword>
<organism evidence="3 4">
    <name type="scientific">Jeotgalibacillus marinus</name>
    <dbReference type="NCBI Taxonomy" id="86667"/>
    <lineage>
        <taxon>Bacteria</taxon>
        <taxon>Bacillati</taxon>
        <taxon>Bacillota</taxon>
        <taxon>Bacilli</taxon>
        <taxon>Bacillales</taxon>
        <taxon>Caryophanaceae</taxon>
        <taxon>Jeotgalibacillus</taxon>
    </lineage>
</organism>
<evidence type="ECO:0000313" key="3">
    <source>
        <dbReference type="EMBL" id="MEW9502519.1"/>
    </source>
</evidence>
<dbReference type="InterPro" id="IPR052179">
    <property type="entry name" value="DD-CPase-like"/>
</dbReference>
<reference evidence="3 4" key="1">
    <citation type="journal article" date="1979" name="Int. J. Syst. Evol. Microbiol.">
        <title>Bacillus globisporus subsp. marinus subsp. nov.</title>
        <authorList>
            <person name="Liu H."/>
        </authorList>
    </citation>
    <scope>NUCLEOTIDE SEQUENCE [LARGE SCALE GENOMIC DNA]</scope>
    <source>
        <strain evidence="3 4">DSM 1297</strain>
    </source>
</reference>
<dbReference type="EMBL" id="JBFMIA010000011">
    <property type="protein sequence ID" value="MEW9502519.1"/>
    <property type="molecule type" value="Genomic_DNA"/>
</dbReference>
<keyword evidence="3" id="KW-0121">Carboxypeptidase</keyword>
<gene>
    <name evidence="3" type="ORF">AB1471_12030</name>
</gene>
<feature type="compositionally biased region" description="Acidic residues" evidence="1">
    <location>
        <begin position="136"/>
        <end position="151"/>
    </location>
</feature>
<dbReference type="RefSeq" id="WP_367780010.1">
    <property type="nucleotide sequence ID" value="NZ_JBFMIA010000011.1"/>
</dbReference>
<dbReference type="PANTHER" id="PTHR34385">
    <property type="entry name" value="D-ALANYL-D-ALANINE CARBOXYPEPTIDASE"/>
    <property type="match status" value="1"/>
</dbReference>
<dbReference type="SUPFAM" id="SSF55166">
    <property type="entry name" value="Hedgehog/DD-peptidase"/>
    <property type="match status" value="1"/>
</dbReference>
<name>A0ABV3Q6I2_9BACL</name>
<dbReference type="InterPro" id="IPR058193">
    <property type="entry name" value="VanY/YodJ_core_dom"/>
</dbReference>
<dbReference type="PANTHER" id="PTHR34385:SF1">
    <property type="entry name" value="PEPTIDOGLYCAN L-ALANYL-D-GLUTAMATE ENDOPEPTIDASE CWLK"/>
    <property type="match status" value="1"/>
</dbReference>
<sequence length="340" mass="37964">MKKVRLFSSKKMRPKWWITLAVTSTILVGASLGTLSMYNWSFNQAIQGLFHTTKQPSVEVAAVEDKEQPAPSDEGPLADNEKGPRLSKVTKTETPDPAEEELDDVTPSAEEEDEETPETIVEPAPSKDNEKNPTSPEEDETPDPSEDELDDITPPTKEEDKKTPETIVEPTYVQGVLISNKQYPLPATYAPGESAEARGSFAAMRTAAATEGFDLIAFSTYRSYDHQVGLYQRYVDQYGQSAADRFSAQPGYSEHQTGLAFDIGEVGQEAHWAEDSFKDTATAKWLNENAHDFGFILRYPPGKEHITGYQYESWHFRYLGVDLATKVYNSGLTLEEYLNI</sequence>
<feature type="domain" description="D-alanyl-D-alanine carboxypeptidase-like core" evidence="2">
    <location>
        <begin position="196"/>
        <end position="320"/>
    </location>
</feature>
<evidence type="ECO:0000313" key="4">
    <source>
        <dbReference type="Proteomes" id="UP001556040"/>
    </source>
</evidence>
<dbReference type="Proteomes" id="UP001556040">
    <property type="component" value="Unassembled WGS sequence"/>
</dbReference>
<dbReference type="CDD" id="cd14852">
    <property type="entry name" value="LD-carboxypeptidase"/>
    <property type="match status" value="1"/>
</dbReference>
<comment type="caution">
    <text evidence="3">The sequence shown here is derived from an EMBL/GenBank/DDBJ whole genome shotgun (WGS) entry which is preliminary data.</text>
</comment>
<dbReference type="InterPro" id="IPR009045">
    <property type="entry name" value="Zn_M74/Hedgehog-like"/>
</dbReference>
<protein>
    <submittedName>
        <fullName evidence="3">D-alanyl-D-alanine carboxypeptidase family protein</fullName>
    </submittedName>
</protein>
<feature type="compositionally biased region" description="Acidic residues" evidence="1">
    <location>
        <begin position="96"/>
        <end position="117"/>
    </location>
</feature>
<keyword evidence="4" id="KW-1185">Reference proteome</keyword>
<evidence type="ECO:0000256" key="1">
    <source>
        <dbReference type="SAM" id="MobiDB-lite"/>
    </source>
</evidence>
<feature type="region of interest" description="Disordered" evidence="1">
    <location>
        <begin position="60"/>
        <end position="168"/>
    </location>
</feature>
<keyword evidence="3" id="KW-0378">Hydrolase</keyword>